<evidence type="ECO:0000313" key="3">
    <source>
        <dbReference type="EMBL" id="ACY75989.1"/>
    </source>
</evidence>
<dbReference type="GeneID" id="3294328"/>
<reference evidence="3 5" key="2">
    <citation type="submission" date="2009-10" db="EMBL/GenBank/DDBJ databases">
        <title>The Genome Sequence of Prochlorococcus phage P-SSM2.</title>
        <authorList>
            <consortium name="The Broad Institute Genome Sequencing Platform"/>
            <person name="Henn M.R."/>
            <person name="Sullivan M.S."/>
            <person name="Osburne M.S."/>
            <person name="Levin J."/>
            <person name="Malboeuf C."/>
            <person name="Casali M."/>
            <person name="Russ C."/>
            <person name="Lennon N."/>
            <person name="Chapman S.B."/>
            <person name="Erlich R."/>
            <person name="Young S.K."/>
            <person name="Koehrsen M."/>
            <person name="Yandava C."/>
            <person name="Zeng Q."/>
            <person name="Alvarado L."/>
            <person name="Anderson S."/>
            <person name="Berlin A."/>
            <person name="Borenstein D."/>
            <person name="Chen Z."/>
            <person name="Engels R."/>
            <person name="Freedman E."/>
            <person name="Gellesch M."/>
            <person name="Goldberg J."/>
            <person name="Green L."/>
            <person name="Griggs A."/>
            <person name="Gujja S."/>
            <person name="Heilman E.R."/>
            <person name="Heiman D."/>
            <person name="Hepburn T."/>
            <person name="Howarth C."/>
            <person name="Jen D."/>
            <person name="Larson L."/>
            <person name="Lewis B."/>
            <person name="Mehta T."/>
            <person name="Park D."/>
            <person name="Pearson M."/>
            <person name="Richards J."/>
            <person name="Rizzolo K."/>
            <person name="Roberts A."/>
            <person name="Ryan E."/>
            <person name="Saif S."/>
            <person name="Shea T."/>
            <person name="Shenoy N."/>
            <person name="Sisk P."/>
            <person name="Stolte C."/>
            <person name="Sykes S."/>
            <person name="Walk T."/>
            <person name="White J."/>
            <person name="Yu Q."/>
            <person name="Coleman M.L."/>
            <person name="Huang K.H."/>
            <person name="Weigele P.R."/>
            <person name="DeFrancesco A.S."/>
            <person name="Kern S.E."/>
            <person name="Thompson L.R."/>
            <person name="Fu R."/>
            <person name="Hombeck B."/>
            <person name="Chisholm S.W."/>
            <person name="Haas B."/>
            <person name="Nusbaum C."/>
            <person name="Birren B."/>
        </authorList>
    </citation>
    <scope>NUCLEOTIDE SEQUENCE [LARGE SCALE GENOMIC DNA]</scope>
    <source>
        <strain evidence="3">P-SSM2</strain>
    </source>
</reference>
<organismHost>
    <name type="scientific">Prochlorococcus</name>
    <dbReference type="NCBI Taxonomy" id="1218"/>
</organismHost>
<dbReference type="RefSeq" id="YP_214342.1">
    <property type="nucleotide sequence ID" value="NC_006883.2"/>
</dbReference>
<evidence type="ECO:0000313" key="4">
    <source>
        <dbReference type="Proteomes" id="UP000000991"/>
    </source>
</evidence>
<reference evidence="2 4" key="1">
    <citation type="journal article" date="2005" name="PLoS Biol.">
        <title>Three Prochlorococcus cyanophage genomes: signature features and ecological interpretations.</title>
        <authorList>
            <person name="Sullivan M.B."/>
            <person name="Coleman M.L."/>
            <person name="Weigele P."/>
            <person name="Rohwer F."/>
            <person name="Chisholm S.W."/>
        </authorList>
    </citation>
    <scope>NUCLEOTIDE SEQUENCE</scope>
</reference>
<gene>
    <name evidence="2" type="primary">gp6</name>
    <name evidence="3" type="ORF">PCMG_00113</name>
    <name evidence="2" type="ORF">PSSM2_110</name>
</gene>
<dbReference type="Pfam" id="PF21379">
    <property type="entry name" value="Gp6-like_1st"/>
    <property type="match status" value="1"/>
</dbReference>
<dbReference type="OrthoDB" id="668at10239"/>
<sequence length="647" mass="71293">MPFTQFTSLDFDEIKAQIRAYLRANSNFSDFDFEGSNFSVLIDTLAYNTYINSFNANLVANESFLDSANIRENVVSLARNIGYVPRSKSSAEASIYFDVQTDSTEPILYLKPGLVCVGAANNTTYRFSVSQPLHAAIKNGVASFGTAESPVSVFQGTVLEVQFLANTSTDQRFLLQNPNIDASSIKVFVSGAADDGIGREYAMIDNILNINKTSEVFFIQEVQDEKYEILFGDGYFGKKLENNSIITVRYIVTDGAESNGAREFSFQGVFTGKDPNTAVNPATVIPTAGITINTVNGATNGADMEEINSIKYFAPRLYSAQYRAVTPRDYEAIIQSIYPRTESVAVIGGEELDPPQYGKVQISIKPKNGTYVSDFDKQQIKNKLKSYAIAGINSEIIDLKILYVEIDSTIYYNTTQVSNANNLHSKVLGSLRDYSNTIDINKFGGRFKYSKILQLIDRVDTAITSNITKLKIRRDMKVLKNQFAQYELCFGNRFHINPEGFNIKSTGFTLSGSGDTVFITDVPNKKADGSLDGSGKGVLSVIARNQKEELKVVAKSAGTVDYIKGEIILNTLNITSTASNNDLIEIQAFPDSNDVVGLKDLYLSFDVSNSKINMVKDVIASGEDVSGVVFTRDYYTSSYSNGDLERK</sequence>
<accession>Q58MP4</accession>
<organism evidence="2 4">
    <name type="scientific">Prochlorococcus phage P-SSM2</name>
    <dbReference type="NCBI Taxonomy" id="268746"/>
    <lineage>
        <taxon>Viruses</taxon>
        <taxon>Duplodnaviria</taxon>
        <taxon>Heunggongvirae</taxon>
        <taxon>Uroviricota</taxon>
        <taxon>Caudoviricetes</taxon>
        <taxon>Pantevenvirales</taxon>
        <taxon>Kyanoviridae</taxon>
        <taxon>Salacisavirus</taxon>
        <taxon>Salacisavirus pssm2</taxon>
    </lineage>
</organism>
<dbReference type="InterPro" id="IPR049026">
    <property type="entry name" value="Gp6-like_N"/>
</dbReference>
<evidence type="ECO:0000313" key="5">
    <source>
        <dbReference type="Proteomes" id="UP000013923"/>
    </source>
</evidence>
<name>Q58MP4_BPPRM</name>
<keyword evidence="4" id="KW-1185">Reference proteome</keyword>
<feature type="domain" description="Baseplate wedge protein gp6-like N-terminal helical" evidence="1">
    <location>
        <begin position="11"/>
        <end position="83"/>
    </location>
</feature>
<dbReference type="EMBL" id="AY939844">
    <property type="protein sequence ID" value="AAX44488.1"/>
    <property type="molecule type" value="Genomic_DNA"/>
</dbReference>
<dbReference type="Proteomes" id="UP000013923">
    <property type="component" value="Genome"/>
</dbReference>
<reference evidence="2 4" key="3">
    <citation type="journal article" date="2010" name="Environ. Microbiol.">
        <title>Genomic analysis of oceanic cyanobacterial myoviruses compared with T4-like myoviruses from diverse hosts and environments.</title>
        <authorList>
            <person name="Sullivan M.B."/>
            <person name="Huang K.H."/>
            <person name="Ignacio-Espinoza J.C."/>
            <person name="Berlin A.M."/>
            <person name="Kelly L."/>
            <person name="Weigele P.R."/>
            <person name="DeFrancesco A.S."/>
            <person name="Kern S.E."/>
            <person name="Thompson L.R."/>
            <person name="Young S."/>
            <person name="Yandava C."/>
            <person name="Fu R."/>
            <person name="Krastins B."/>
            <person name="Chase M."/>
            <person name="Sarracino D."/>
            <person name="Osburne M.S."/>
            <person name="Henn M.R."/>
            <person name="Chisholm S.W."/>
        </authorList>
    </citation>
    <scope>NUCLEOTIDE SEQUENCE [LARGE SCALE GENOMIC DNA]</scope>
</reference>
<dbReference type="Proteomes" id="UP000000991">
    <property type="component" value="Segment"/>
</dbReference>
<proteinExistence type="predicted"/>
<dbReference type="EMBL" id="GU071092">
    <property type="protein sequence ID" value="ACY75989.1"/>
    <property type="molecule type" value="Genomic_DNA"/>
</dbReference>
<evidence type="ECO:0000259" key="1">
    <source>
        <dbReference type="Pfam" id="PF21379"/>
    </source>
</evidence>
<dbReference type="Gene3D" id="3.30.300.200">
    <property type="match status" value="1"/>
</dbReference>
<protein>
    <submittedName>
        <fullName evidence="2">Baseplate wedge</fullName>
    </submittedName>
    <submittedName>
        <fullName evidence="3">Predicted protein</fullName>
    </submittedName>
</protein>
<evidence type="ECO:0000313" key="2">
    <source>
        <dbReference type="EMBL" id="AAX44488.1"/>
    </source>
</evidence>
<dbReference type="KEGG" id="vg:3294328"/>